<protein>
    <recommendedName>
        <fullName evidence="4">Antitoxin</fullName>
    </recommendedName>
</protein>
<accession>A0A1G7AJT6</accession>
<dbReference type="RefSeq" id="WP_091246281.1">
    <property type="nucleotide sequence ID" value="NZ_FNAG01000031.1"/>
</dbReference>
<reference evidence="2 3" key="1">
    <citation type="submission" date="2016-10" db="EMBL/GenBank/DDBJ databases">
        <authorList>
            <person name="de Groot N.N."/>
        </authorList>
    </citation>
    <scope>NUCLEOTIDE SEQUENCE [LARGE SCALE GENOMIC DNA]</scope>
    <source>
        <strain evidence="2 3">DSM 16957</strain>
    </source>
</reference>
<dbReference type="Gene3D" id="3.40.1620.10">
    <property type="entry name" value="YefM-like domain"/>
    <property type="match status" value="1"/>
</dbReference>
<keyword evidence="3" id="KW-1185">Reference proteome</keyword>
<evidence type="ECO:0000313" key="3">
    <source>
        <dbReference type="Proteomes" id="UP000199603"/>
    </source>
</evidence>
<sequence>MADNTLTSAEIKRHGLAVIEERLAQGPVHLMKRNRRAAVVLSEAEYARLLQAQPKPVPGQSALQWLLTQAPQAQRSRAEIDAELEAGRDW</sequence>
<dbReference type="OrthoDB" id="72009at2"/>
<dbReference type="EMBL" id="FNAG01000031">
    <property type="protein sequence ID" value="SDE15003.1"/>
    <property type="molecule type" value="Genomic_DNA"/>
</dbReference>
<dbReference type="STRING" id="265719.SAMN04488509_1313"/>
<evidence type="ECO:0008006" key="4">
    <source>
        <dbReference type="Google" id="ProtNLM"/>
    </source>
</evidence>
<gene>
    <name evidence="2" type="ORF">SAMN04488509_1313</name>
</gene>
<proteinExistence type="inferred from homology"/>
<name>A0A1G7AJT6_9GAMM</name>
<evidence type="ECO:0000313" key="2">
    <source>
        <dbReference type="EMBL" id="SDE15003.1"/>
    </source>
</evidence>
<dbReference type="SUPFAM" id="SSF143120">
    <property type="entry name" value="YefM-like"/>
    <property type="match status" value="1"/>
</dbReference>
<comment type="similarity">
    <text evidence="1">Belongs to the phD/YefM antitoxin family.</text>
</comment>
<dbReference type="Proteomes" id="UP000199603">
    <property type="component" value="Unassembled WGS sequence"/>
</dbReference>
<dbReference type="AlphaFoldDB" id="A0A1G7AJT6"/>
<organism evidence="2 3">
    <name type="scientific">Aquimonas voraii</name>
    <dbReference type="NCBI Taxonomy" id="265719"/>
    <lineage>
        <taxon>Bacteria</taxon>
        <taxon>Pseudomonadati</taxon>
        <taxon>Pseudomonadota</taxon>
        <taxon>Gammaproteobacteria</taxon>
        <taxon>Lysobacterales</taxon>
        <taxon>Lysobacteraceae</taxon>
        <taxon>Aquimonas</taxon>
    </lineage>
</organism>
<dbReference type="InterPro" id="IPR036165">
    <property type="entry name" value="YefM-like_sf"/>
</dbReference>
<evidence type="ECO:0000256" key="1">
    <source>
        <dbReference type="ARBA" id="ARBA00009981"/>
    </source>
</evidence>